<organism evidence="1 2">
    <name type="scientific">Wuchereria bancrofti</name>
    <dbReference type="NCBI Taxonomy" id="6293"/>
    <lineage>
        <taxon>Eukaryota</taxon>
        <taxon>Metazoa</taxon>
        <taxon>Ecdysozoa</taxon>
        <taxon>Nematoda</taxon>
        <taxon>Chromadorea</taxon>
        <taxon>Rhabditida</taxon>
        <taxon>Spirurina</taxon>
        <taxon>Spiruromorpha</taxon>
        <taxon>Filarioidea</taxon>
        <taxon>Onchocercidae</taxon>
        <taxon>Wuchereria</taxon>
    </lineage>
</organism>
<protein>
    <submittedName>
        <fullName evidence="1">Uncharacterized protein</fullName>
    </submittedName>
</protein>
<comment type="caution">
    <text evidence="1">The sequence shown here is derived from an EMBL/GenBank/DDBJ whole genome shotgun (WGS) entry which is preliminary data.</text>
</comment>
<reference evidence="2" key="1">
    <citation type="submission" date="2012-08" db="EMBL/GenBank/DDBJ databases">
        <title>The Genome Sequence of Wuchereria bancrofti.</title>
        <authorList>
            <person name="Nutman T.B."/>
            <person name="Fink D.L."/>
            <person name="Russ C."/>
            <person name="Young S."/>
            <person name="Zeng Q."/>
            <person name="Koehrsen M."/>
            <person name="Alvarado L."/>
            <person name="Berlin A."/>
            <person name="Chapman S.B."/>
            <person name="Chen Z."/>
            <person name="Freedman E."/>
            <person name="Gellesch M."/>
            <person name="Goldberg J."/>
            <person name="Griggs A."/>
            <person name="Gujja S."/>
            <person name="Heilman E.R."/>
            <person name="Heiman D."/>
            <person name="Hepburn T."/>
            <person name="Howarth C."/>
            <person name="Jen D."/>
            <person name="Larson L."/>
            <person name="Lewis B."/>
            <person name="Mehta T."/>
            <person name="Park D."/>
            <person name="Pearson M."/>
            <person name="Roberts A."/>
            <person name="Saif S."/>
            <person name="Shea T."/>
            <person name="Shenoy N."/>
            <person name="Sisk P."/>
            <person name="Stolte C."/>
            <person name="Sykes S."/>
            <person name="Walk T."/>
            <person name="White J."/>
            <person name="Yandava C."/>
            <person name="Haas B."/>
            <person name="Henn M.R."/>
            <person name="Nusbaum C."/>
            <person name="Birren B."/>
        </authorList>
    </citation>
    <scope>NUCLEOTIDE SEQUENCE [LARGE SCALE GENOMIC DNA]</scope>
    <source>
        <strain evidence="2">NA</strain>
    </source>
</reference>
<name>J9B9X1_WUCBA</name>
<dbReference type="Proteomes" id="UP000004810">
    <property type="component" value="Unassembled WGS sequence"/>
</dbReference>
<dbReference type="AlphaFoldDB" id="J9B9X1"/>
<feature type="non-terminal residue" evidence="1">
    <location>
        <position position="50"/>
    </location>
</feature>
<gene>
    <name evidence="1" type="ORF">WUBG_05200</name>
</gene>
<evidence type="ECO:0000313" key="1">
    <source>
        <dbReference type="EMBL" id="EJW83890.1"/>
    </source>
</evidence>
<sequence>MWSKIHYFVERVGLIYWKRFLGNFYGRKFSKTLEKKSENQMKDDEPIELL</sequence>
<dbReference type="EMBL" id="ADBV01001936">
    <property type="protein sequence ID" value="EJW83890.1"/>
    <property type="molecule type" value="Genomic_DNA"/>
</dbReference>
<proteinExistence type="predicted"/>
<accession>J9B9X1</accession>
<evidence type="ECO:0000313" key="2">
    <source>
        <dbReference type="Proteomes" id="UP000004810"/>
    </source>
</evidence>